<keyword evidence="2" id="KW-0732">Signal</keyword>
<comment type="caution">
    <text evidence="3">The sequence shown here is derived from an EMBL/GenBank/DDBJ whole genome shotgun (WGS) entry which is preliminary data.</text>
</comment>
<dbReference type="Proteomes" id="UP000823634">
    <property type="component" value="Unassembled WGS sequence"/>
</dbReference>
<reference evidence="3" key="2">
    <citation type="journal article" date="2021" name="PeerJ">
        <title>Extensive microbial diversity within the chicken gut microbiome revealed by metagenomics and culture.</title>
        <authorList>
            <person name="Gilroy R."/>
            <person name="Ravi A."/>
            <person name="Getino M."/>
            <person name="Pursley I."/>
            <person name="Horton D.L."/>
            <person name="Alikhan N.F."/>
            <person name="Baker D."/>
            <person name="Gharbi K."/>
            <person name="Hall N."/>
            <person name="Watson M."/>
            <person name="Adriaenssens E.M."/>
            <person name="Foster-Nyarko E."/>
            <person name="Jarju S."/>
            <person name="Secka A."/>
            <person name="Antonio M."/>
            <person name="Oren A."/>
            <person name="Chaudhuri R.R."/>
            <person name="La Ragione R."/>
            <person name="Hildebrand F."/>
            <person name="Pallen M.J."/>
        </authorList>
    </citation>
    <scope>NUCLEOTIDE SEQUENCE</scope>
    <source>
        <strain evidence="3">17113</strain>
    </source>
</reference>
<feature type="region of interest" description="Disordered" evidence="1">
    <location>
        <begin position="25"/>
        <end position="52"/>
    </location>
</feature>
<feature type="chain" id="PRO_5038803157" evidence="2">
    <location>
        <begin position="22"/>
        <end position="745"/>
    </location>
</feature>
<evidence type="ECO:0000256" key="1">
    <source>
        <dbReference type="SAM" id="MobiDB-lite"/>
    </source>
</evidence>
<gene>
    <name evidence="3" type="ORF">IAC61_02345</name>
</gene>
<dbReference type="EMBL" id="JADINA010000018">
    <property type="protein sequence ID" value="MBO8426145.1"/>
    <property type="molecule type" value="Genomic_DNA"/>
</dbReference>
<reference evidence="3" key="1">
    <citation type="submission" date="2020-10" db="EMBL/GenBank/DDBJ databases">
        <authorList>
            <person name="Gilroy R."/>
        </authorList>
    </citation>
    <scope>NUCLEOTIDE SEQUENCE</scope>
    <source>
        <strain evidence="3">17113</strain>
    </source>
</reference>
<sequence>MKTRKNLFILGAAGLALTALTGCNDTTSSSSESDSPIDSSGSSSSSSETNSESSNDELYIFLSWERNEAYVTYSSRKATTDSNFGSANFISSEGEFRIGTANAVSLLPVATMMNVTDPSDIVTIDEMPEGSSAKIADQEGNELSLDDYFDSAAKEALLTKGEINFRDDIEEGKPLKVILTFVAPETSDVADLTYKVTIVPGAYNVTEAKELVLFDNYHDDESYLEMKREFLGEEATASTSFDDLIIFNDITIAKDDIPSCMIWSEADEQADPSVYGSLKDWEFIYEHEADPEGGLNQEFAIYGNYNTISLGEDFPYVVTEQRNGTAATLPGADVTAISTHATLFGNDNSRTTETMSATYNFEDLGLYGNQGVGTSQIVDWKLTPDNPDDDTIGGGILFYKNTSNTVFKNCSIRHFFTVFVNTGAGNIKTLKQVSDRPTIDVVDTRMSDCFSSMLFNYSDTVINVTGSVLENAGGFLFIDQAIPTKADPTESDWGNLGDDIKYVKGSDIIIDAETKMQNWVTGDGGWFDVYNLGALFQSDIKPMISDPLNAAGKTLFKKVEGVDRINCIGLMMNTNMESAGALQPGMRGIVKIGDTEYINPEGGKEEFEQALAALIANPSDQAALANAISVLTSTNYGANFLMKYTTAGLMADAGEKYFATPYTQDASTYTALPLETIVKQLAGIEVGSDDFVLDQEKFDGDYVTMFYEYGATTSAPGSIKEVLADAASYEGSSGYQVIFGLNDFE</sequence>
<accession>A0A9D9DHB4</accession>
<organism evidence="3 4">
    <name type="scientific">Candidatus Alloenteromonas pullistercoris</name>
    <dbReference type="NCBI Taxonomy" id="2840785"/>
    <lineage>
        <taxon>Bacteria</taxon>
        <taxon>Bacillati</taxon>
        <taxon>Bacillota</taxon>
        <taxon>Bacillota incertae sedis</taxon>
        <taxon>Candidatus Alloenteromonas</taxon>
    </lineage>
</organism>
<evidence type="ECO:0000313" key="4">
    <source>
        <dbReference type="Proteomes" id="UP000823634"/>
    </source>
</evidence>
<name>A0A9D9DHB4_9FIRM</name>
<evidence type="ECO:0000256" key="2">
    <source>
        <dbReference type="SAM" id="SignalP"/>
    </source>
</evidence>
<feature type="signal peptide" evidence="2">
    <location>
        <begin position="1"/>
        <end position="21"/>
    </location>
</feature>
<proteinExistence type="predicted"/>
<dbReference type="AlphaFoldDB" id="A0A9D9DHB4"/>
<evidence type="ECO:0000313" key="3">
    <source>
        <dbReference type="EMBL" id="MBO8426145.1"/>
    </source>
</evidence>
<protein>
    <submittedName>
        <fullName evidence="3">Uncharacterized protein</fullName>
    </submittedName>
</protein>
<dbReference type="PROSITE" id="PS51257">
    <property type="entry name" value="PROKAR_LIPOPROTEIN"/>
    <property type="match status" value="1"/>
</dbReference>